<feature type="transmembrane region" description="Helical" evidence="1">
    <location>
        <begin position="14"/>
        <end position="36"/>
    </location>
</feature>
<sequence>MDPLGAALFSRARFAARFGALGFVLGGIGLLVAVLLGDSVRFASANVFALGALAFALGLLGWSGSVFAGAAIENMNERLDSNSDWTEDDSRRAMTVIGSVGAGWMVGVSVMTLVLRTAY</sequence>
<gene>
    <name evidence="2" type="ORF">GCM10025751_42230</name>
</gene>
<keyword evidence="1" id="KW-1133">Transmembrane helix</keyword>
<evidence type="ECO:0000313" key="3">
    <source>
        <dbReference type="Proteomes" id="UP001501729"/>
    </source>
</evidence>
<dbReference type="InterPro" id="IPR055692">
    <property type="entry name" value="DUF7268"/>
</dbReference>
<organism evidence="2 3">
    <name type="scientific">Haladaptatus pallidirubidus</name>
    <dbReference type="NCBI Taxonomy" id="1008152"/>
    <lineage>
        <taxon>Archaea</taxon>
        <taxon>Methanobacteriati</taxon>
        <taxon>Methanobacteriota</taxon>
        <taxon>Stenosarchaea group</taxon>
        <taxon>Halobacteria</taxon>
        <taxon>Halobacteriales</taxon>
        <taxon>Haladaptataceae</taxon>
        <taxon>Haladaptatus</taxon>
    </lineage>
</organism>
<name>A0AAV3UMN0_9EURY</name>
<reference evidence="2 3" key="1">
    <citation type="journal article" date="2019" name="Int. J. Syst. Evol. Microbiol.">
        <title>The Global Catalogue of Microorganisms (GCM) 10K type strain sequencing project: providing services to taxonomists for standard genome sequencing and annotation.</title>
        <authorList>
            <consortium name="The Broad Institute Genomics Platform"/>
            <consortium name="The Broad Institute Genome Sequencing Center for Infectious Disease"/>
            <person name="Wu L."/>
            <person name="Ma J."/>
        </authorList>
    </citation>
    <scope>NUCLEOTIDE SEQUENCE [LARGE SCALE GENOMIC DNA]</scope>
    <source>
        <strain evidence="2 3">JCM 17504</strain>
    </source>
</reference>
<evidence type="ECO:0000313" key="2">
    <source>
        <dbReference type="EMBL" id="GAA5058770.1"/>
    </source>
</evidence>
<feature type="transmembrane region" description="Helical" evidence="1">
    <location>
        <begin position="92"/>
        <end position="115"/>
    </location>
</feature>
<keyword evidence="1" id="KW-0812">Transmembrane</keyword>
<dbReference type="RefSeq" id="WP_227773673.1">
    <property type="nucleotide sequence ID" value="NZ_BAABKX010000015.1"/>
</dbReference>
<dbReference type="EMBL" id="BAABKX010000015">
    <property type="protein sequence ID" value="GAA5058770.1"/>
    <property type="molecule type" value="Genomic_DNA"/>
</dbReference>
<evidence type="ECO:0000256" key="1">
    <source>
        <dbReference type="SAM" id="Phobius"/>
    </source>
</evidence>
<protein>
    <submittedName>
        <fullName evidence="2">Uncharacterized protein</fullName>
    </submittedName>
</protein>
<feature type="transmembrane region" description="Helical" evidence="1">
    <location>
        <begin position="48"/>
        <end position="72"/>
    </location>
</feature>
<keyword evidence="3" id="KW-1185">Reference proteome</keyword>
<dbReference type="AlphaFoldDB" id="A0AAV3UMN0"/>
<accession>A0AAV3UMN0</accession>
<dbReference type="Pfam" id="PF23930">
    <property type="entry name" value="DUF7268"/>
    <property type="match status" value="1"/>
</dbReference>
<comment type="caution">
    <text evidence="2">The sequence shown here is derived from an EMBL/GenBank/DDBJ whole genome shotgun (WGS) entry which is preliminary data.</text>
</comment>
<dbReference type="Proteomes" id="UP001501729">
    <property type="component" value="Unassembled WGS sequence"/>
</dbReference>
<keyword evidence="1" id="KW-0472">Membrane</keyword>
<proteinExistence type="predicted"/>
<dbReference type="GeneID" id="68613893"/>